<dbReference type="PANTHER" id="PTHR46795">
    <property type="entry name" value="ABC TRANSPORTER PERMEASE-RELATED-RELATED"/>
    <property type="match status" value="1"/>
</dbReference>
<keyword evidence="2 6" id="KW-1003">Cell membrane</keyword>
<evidence type="ECO:0000313" key="8">
    <source>
        <dbReference type="EMBL" id="GGE75508.1"/>
    </source>
</evidence>
<evidence type="ECO:0000256" key="1">
    <source>
        <dbReference type="ARBA" id="ARBA00004651"/>
    </source>
</evidence>
<keyword evidence="6" id="KW-0813">Transport</keyword>
<dbReference type="Proteomes" id="UP000605259">
    <property type="component" value="Unassembled WGS sequence"/>
</dbReference>
<evidence type="ECO:0000256" key="2">
    <source>
        <dbReference type="ARBA" id="ARBA00022475"/>
    </source>
</evidence>
<dbReference type="GO" id="GO:0005886">
    <property type="term" value="C:plasma membrane"/>
    <property type="evidence" value="ECO:0007669"/>
    <property type="project" value="UniProtKB-SubCell"/>
</dbReference>
<dbReference type="GO" id="GO:0055085">
    <property type="term" value="P:transmembrane transport"/>
    <property type="evidence" value="ECO:0007669"/>
    <property type="project" value="UniProtKB-UniRule"/>
</dbReference>
<reference evidence="8" key="1">
    <citation type="journal article" date="2014" name="Int. J. Syst. Evol. Microbiol.">
        <title>Complete genome sequence of Corynebacterium casei LMG S-19264T (=DSM 44701T), isolated from a smear-ripened cheese.</title>
        <authorList>
            <consortium name="US DOE Joint Genome Institute (JGI-PGF)"/>
            <person name="Walter F."/>
            <person name="Albersmeier A."/>
            <person name="Kalinowski J."/>
            <person name="Ruckert C."/>
        </authorList>
    </citation>
    <scope>NUCLEOTIDE SEQUENCE</scope>
    <source>
        <strain evidence="8">CGMCC 1.12698</strain>
    </source>
</reference>
<comment type="subcellular location">
    <subcellularLocation>
        <location evidence="1 6">Cell membrane</location>
        <topology evidence="1 6">Multi-pass membrane protein</topology>
    </subcellularLocation>
</comment>
<feature type="transmembrane region" description="Helical" evidence="6">
    <location>
        <begin position="50"/>
        <end position="76"/>
    </location>
</feature>
<dbReference type="InterPro" id="IPR052536">
    <property type="entry name" value="ABC-4_Integral_Memb_Prot"/>
</dbReference>
<protein>
    <submittedName>
        <fullName evidence="8">ABC transporter permease</fullName>
    </submittedName>
</protein>
<dbReference type="InterPro" id="IPR027022">
    <property type="entry name" value="ABC_permease_BceB-typ"/>
</dbReference>
<feature type="transmembrane region" description="Helical" evidence="6">
    <location>
        <begin position="20"/>
        <end position="38"/>
    </location>
</feature>
<name>A0A917AWC8_9BACI</name>
<dbReference type="InterPro" id="IPR003838">
    <property type="entry name" value="ABC3_permease_C"/>
</dbReference>
<dbReference type="EMBL" id="BMFK01000002">
    <property type="protein sequence ID" value="GGE75508.1"/>
    <property type="molecule type" value="Genomic_DNA"/>
</dbReference>
<evidence type="ECO:0000256" key="3">
    <source>
        <dbReference type="ARBA" id="ARBA00022692"/>
    </source>
</evidence>
<dbReference type="PIRSF" id="PIRSF018968">
    <property type="entry name" value="ABC_permease_BceB"/>
    <property type="match status" value="1"/>
</dbReference>
<feature type="transmembrane region" description="Helical" evidence="6">
    <location>
        <begin position="110"/>
        <end position="141"/>
    </location>
</feature>
<dbReference type="AlphaFoldDB" id="A0A917AWC8"/>
<comment type="similarity">
    <text evidence="6">Belongs to the ABC-4 integral membrane protein family.</text>
</comment>
<feature type="transmembrane region" description="Helical" evidence="6">
    <location>
        <begin position="569"/>
        <end position="593"/>
    </location>
</feature>
<dbReference type="Pfam" id="PF02687">
    <property type="entry name" value="FtsX"/>
    <property type="match status" value="2"/>
</dbReference>
<gene>
    <name evidence="8" type="ORF">GCM10007140_26640</name>
</gene>
<proteinExistence type="inferred from homology"/>
<evidence type="ECO:0000256" key="6">
    <source>
        <dbReference type="PIRNR" id="PIRNR018968"/>
    </source>
</evidence>
<reference evidence="8" key="2">
    <citation type="submission" date="2020-09" db="EMBL/GenBank/DDBJ databases">
        <authorList>
            <person name="Sun Q."/>
            <person name="Zhou Y."/>
        </authorList>
    </citation>
    <scope>NUCLEOTIDE SEQUENCE</scope>
    <source>
        <strain evidence="8">CGMCC 1.12698</strain>
    </source>
</reference>
<dbReference type="RefSeq" id="WP_188388978.1">
    <property type="nucleotide sequence ID" value="NZ_BMFK01000002.1"/>
</dbReference>
<evidence type="ECO:0000256" key="4">
    <source>
        <dbReference type="ARBA" id="ARBA00022989"/>
    </source>
</evidence>
<feature type="transmembrane region" description="Helical" evidence="6">
    <location>
        <begin position="283"/>
        <end position="305"/>
    </location>
</feature>
<evidence type="ECO:0000259" key="7">
    <source>
        <dbReference type="Pfam" id="PF02687"/>
    </source>
</evidence>
<feature type="transmembrane region" description="Helical" evidence="6">
    <location>
        <begin position="198"/>
        <end position="219"/>
    </location>
</feature>
<feature type="transmembrane region" description="Helical" evidence="6">
    <location>
        <begin position="153"/>
        <end position="177"/>
    </location>
</feature>
<sequence length="636" mass="74083">MNIKELAFQNVRGNWRSYKMFFLSSCFSVFAFYMYMSIMFHPQMNTEEAFYGGIAGGLYICSIIILGFSSIFILYASSVFIDSRKKEFGLYILMGATKQHITLMMMIEQIVIGLSATFVGIVIGTMFLKLFFMIFSLLLNFPTSMPFIFNVKAIFLSLGIYGLLFSLLSIYNAQMVWKFDIIQLLKGIERKKKEPKSSFLLALLGIFCLGVGYAFTFQATLHTLILYFPVVTALTAIGTYFACRHGTIWLLNCMKKWKRVMYQYPYLFVINQLLYRMKDNRRFFFILSMATTFVVTATGVVYLYILGMKLMLSHDQSHTFSYVEKGLYSGEVMEKGAVEKLFKKHGVEEYRYVTFTGLPANIKLDKERHVSIISEKEYNEEAAMQGRQQFHPEEGSAMYVYSSVYPKGNEYKHSHLSFDLPRETFEFVYNGAFEESTFNSNMHDRAGDFLVVNERDFERFAANVPMNERYVYHGYVLDQWQDREALGKELTTYVLNDNYGLVRNNIFIYKVIQDTGALVLFVGSFISILFFLASCSITYFKWFNSMEYDRKQYESLSKMGMTKKEARRVLYWQLAIPFFFPVVLGCFHSGVALHTFTRVMLEKTLLVEIVSILAIYFVGCIIYFFFAQREYMKYIK</sequence>
<organism evidence="8 9">
    <name type="scientific">Priestia taiwanensis</name>
    <dbReference type="NCBI Taxonomy" id="1347902"/>
    <lineage>
        <taxon>Bacteria</taxon>
        <taxon>Bacillati</taxon>
        <taxon>Bacillota</taxon>
        <taxon>Bacilli</taxon>
        <taxon>Bacillales</taxon>
        <taxon>Bacillaceae</taxon>
        <taxon>Priestia</taxon>
    </lineage>
</organism>
<accession>A0A917AWC8</accession>
<keyword evidence="4 6" id="KW-1133">Transmembrane helix</keyword>
<feature type="domain" description="ABC3 transporter permease C-terminal" evidence="7">
    <location>
        <begin position="525"/>
        <end position="626"/>
    </location>
</feature>
<feature type="transmembrane region" description="Helical" evidence="6">
    <location>
        <begin position="605"/>
        <end position="626"/>
    </location>
</feature>
<evidence type="ECO:0000313" key="9">
    <source>
        <dbReference type="Proteomes" id="UP000605259"/>
    </source>
</evidence>
<feature type="domain" description="ABC3 transporter permease C-terminal" evidence="7">
    <location>
        <begin position="60"/>
        <end position="176"/>
    </location>
</feature>
<keyword evidence="5 6" id="KW-0472">Membrane</keyword>
<keyword evidence="9" id="KW-1185">Reference proteome</keyword>
<dbReference type="PANTHER" id="PTHR46795:SF1">
    <property type="entry name" value="ABC TRANSPORTER PERMEASE PROTEIN"/>
    <property type="match status" value="1"/>
</dbReference>
<feature type="transmembrane region" description="Helical" evidence="6">
    <location>
        <begin position="225"/>
        <end position="251"/>
    </location>
</feature>
<keyword evidence="3 6" id="KW-0812">Transmembrane</keyword>
<evidence type="ECO:0000256" key="5">
    <source>
        <dbReference type="ARBA" id="ARBA00023136"/>
    </source>
</evidence>
<feature type="transmembrane region" description="Helical" evidence="6">
    <location>
        <begin position="517"/>
        <end position="540"/>
    </location>
</feature>
<comment type="caution">
    <text evidence="8">The sequence shown here is derived from an EMBL/GenBank/DDBJ whole genome shotgun (WGS) entry which is preliminary data.</text>
</comment>